<dbReference type="InterPro" id="IPR027051">
    <property type="entry name" value="XdhC_Rossmann_dom"/>
</dbReference>
<dbReference type="PANTHER" id="PTHR30388:SF6">
    <property type="entry name" value="XANTHINE DEHYDROGENASE SUBUNIT A-RELATED"/>
    <property type="match status" value="1"/>
</dbReference>
<evidence type="ECO:0000313" key="4">
    <source>
        <dbReference type="Proteomes" id="UP000267430"/>
    </source>
</evidence>
<evidence type="ECO:0000259" key="2">
    <source>
        <dbReference type="Pfam" id="PF13478"/>
    </source>
</evidence>
<dbReference type="Gene3D" id="3.40.50.720">
    <property type="entry name" value="NAD(P)-binding Rossmann-like Domain"/>
    <property type="match status" value="1"/>
</dbReference>
<name>A0A3S0W1Z7_9BACI</name>
<evidence type="ECO:0000256" key="1">
    <source>
        <dbReference type="SAM" id="MobiDB-lite"/>
    </source>
</evidence>
<feature type="domain" description="XdhC Rossmann" evidence="2">
    <location>
        <begin position="29"/>
        <end position="172"/>
    </location>
</feature>
<dbReference type="Proteomes" id="UP000267430">
    <property type="component" value="Unassembled WGS sequence"/>
</dbReference>
<protein>
    <recommendedName>
        <fullName evidence="2">XdhC Rossmann domain-containing protein</fullName>
    </recommendedName>
</protein>
<dbReference type="AlphaFoldDB" id="A0A3S0W1Z7"/>
<dbReference type="InterPro" id="IPR052698">
    <property type="entry name" value="MoCofactor_Util/Proc"/>
</dbReference>
<sequence length="206" mass="23247">MDLYSKTNMQVQKGSPFIFDEWIEPTSRLIIFGAGHDVIPVVEFASKAGFDVTIVDQRQELLNYNRFPGAVGFVHSYPDEYEEKLPLMANDYVLFMSHRINYDAAAFRVCYRYPVKYLGFLGPKSRTEQIKEMVGIDIGFLNRIQHRIFAPIGLDIGSETAEQVALSIVSELLAIKKDRPATSLREKNGNIHDGKPDTSRSIGGLN</sequence>
<comment type="caution">
    <text evidence="3">The sequence shown here is derived from an EMBL/GenBank/DDBJ whole genome shotgun (WGS) entry which is preliminary data.</text>
</comment>
<reference evidence="3 4" key="1">
    <citation type="submission" date="2018-12" db="EMBL/GenBank/DDBJ databases">
        <title>Bacillus chawlae sp. nov., Bacillus glennii sp. nov., and Bacillus saganii sp. nov. Isolated from the Vehicle Assembly Building at Kennedy Space Center where the Viking Spacecraft were Assembled.</title>
        <authorList>
            <person name="Seuylemezian A."/>
            <person name="Vaishampayan P."/>
        </authorList>
    </citation>
    <scope>NUCLEOTIDE SEQUENCE [LARGE SCALE GENOMIC DNA]</scope>
    <source>
        <strain evidence="3 4">L5</strain>
    </source>
</reference>
<dbReference type="Pfam" id="PF13478">
    <property type="entry name" value="XdhC_C"/>
    <property type="match status" value="1"/>
</dbReference>
<organism evidence="3 4">
    <name type="scientific">Peribacillus cavernae</name>
    <dbReference type="NCBI Taxonomy" id="1674310"/>
    <lineage>
        <taxon>Bacteria</taxon>
        <taxon>Bacillati</taxon>
        <taxon>Bacillota</taxon>
        <taxon>Bacilli</taxon>
        <taxon>Bacillales</taxon>
        <taxon>Bacillaceae</taxon>
        <taxon>Peribacillus</taxon>
    </lineage>
</organism>
<accession>A0A3S0W1Z7</accession>
<proteinExistence type="predicted"/>
<evidence type="ECO:0000313" key="3">
    <source>
        <dbReference type="EMBL" id="RUQ30967.1"/>
    </source>
</evidence>
<gene>
    <name evidence="3" type="ORF">ELQ35_05085</name>
</gene>
<dbReference type="OrthoDB" id="9773039at2"/>
<feature type="region of interest" description="Disordered" evidence="1">
    <location>
        <begin position="184"/>
        <end position="206"/>
    </location>
</feature>
<dbReference type="PANTHER" id="PTHR30388">
    <property type="entry name" value="ALDEHYDE OXIDOREDUCTASE MOLYBDENUM COFACTOR ASSEMBLY PROTEIN"/>
    <property type="match status" value="1"/>
</dbReference>
<keyword evidence="4" id="KW-1185">Reference proteome</keyword>
<dbReference type="EMBL" id="RYZZ01000006">
    <property type="protein sequence ID" value="RUQ30967.1"/>
    <property type="molecule type" value="Genomic_DNA"/>
</dbReference>
<feature type="compositionally biased region" description="Basic and acidic residues" evidence="1">
    <location>
        <begin position="184"/>
        <end position="198"/>
    </location>
</feature>